<comment type="cofactor">
    <cofactor evidence="3">
        <name>FAD</name>
        <dbReference type="ChEBI" id="CHEBI:57692"/>
    </cofactor>
</comment>
<organism evidence="6 8">
    <name type="scientific">Pyrenophora tritici-repentis</name>
    <dbReference type="NCBI Taxonomy" id="45151"/>
    <lineage>
        <taxon>Eukaryota</taxon>
        <taxon>Fungi</taxon>
        <taxon>Dikarya</taxon>
        <taxon>Ascomycota</taxon>
        <taxon>Pezizomycotina</taxon>
        <taxon>Dothideomycetes</taxon>
        <taxon>Pleosporomycetidae</taxon>
        <taxon>Pleosporales</taxon>
        <taxon>Pleosporineae</taxon>
        <taxon>Pleosporaceae</taxon>
        <taxon>Pyrenophora</taxon>
    </lineage>
</organism>
<feature type="binding site" evidence="3">
    <location>
        <position position="234"/>
    </location>
    <ligand>
        <name>FAD</name>
        <dbReference type="ChEBI" id="CHEBI:57692"/>
    </ligand>
</feature>
<evidence type="ECO:0000313" key="9">
    <source>
        <dbReference type="Proteomes" id="UP000249757"/>
    </source>
</evidence>
<feature type="binding site" evidence="3">
    <location>
        <begin position="95"/>
        <end position="98"/>
    </location>
    <ligand>
        <name>FAD</name>
        <dbReference type="ChEBI" id="CHEBI:57692"/>
    </ligand>
</feature>
<keyword evidence="4" id="KW-0285">Flavoprotein</keyword>
<dbReference type="PIRSF" id="PIRSF000137">
    <property type="entry name" value="Alcohol_oxidase"/>
    <property type="match status" value="1"/>
</dbReference>
<evidence type="ECO:0000256" key="4">
    <source>
        <dbReference type="RuleBase" id="RU003968"/>
    </source>
</evidence>
<dbReference type="Gene3D" id="3.50.50.60">
    <property type="entry name" value="FAD/NAD(P)-binding domain"/>
    <property type="match status" value="1"/>
</dbReference>
<name>A0A2W1DX03_9PLEO</name>
<evidence type="ECO:0000256" key="2">
    <source>
        <dbReference type="PIRSR" id="PIRSR000137-1"/>
    </source>
</evidence>
<keyword evidence="9" id="KW-1185">Reference proteome</keyword>
<dbReference type="OrthoDB" id="269227at2759"/>
<evidence type="ECO:0000313" key="6">
    <source>
        <dbReference type="EMBL" id="KAF7579230.1"/>
    </source>
</evidence>
<accession>A0A2W1DX03</accession>
<feature type="active site" description="Proton donor" evidence="2">
    <location>
        <position position="502"/>
    </location>
</feature>
<dbReference type="Gene3D" id="3.30.560.10">
    <property type="entry name" value="Glucose Oxidase, domain 3"/>
    <property type="match status" value="1"/>
</dbReference>
<dbReference type="GO" id="GO:0050660">
    <property type="term" value="F:flavin adenine dinucleotide binding"/>
    <property type="evidence" value="ECO:0007669"/>
    <property type="project" value="InterPro"/>
</dbReference>
<dbReference type="InterPro" id="IPR007867">
    <property type="entry name" value="GMC_OxRtase_C"/>
</dbReference>
<dbReference type="InterPro" id="IPR012132">
    <property type="entry name" value="GMC_OxRdtase"/>
</dbReference>
<feature type="domain" description="Glucose-methanol-choline oxidoreductase N-terminal" evidence="5">
    <location>
        <begin position="85"/>
        <end position="108"/>
    </location>
</feature>
<protein>
    <submittedName>
        <fullName evidence="6 7">Choline dehydrogenase</fullName>
    </submittedName>
</protein>
<dbReference type="Pfam" id="PF05199">
    <property type="entry name" value="GMC_oxred_C"/>
    <property type="match status" value="1"/>
</dbReference>
<gene>
    <name evidence="7" type="ORF">Ptr86124_008119</name>
    <name evidence="6" type="ORF">PtrM4_034700</name>
</gene>
<dbReference type="Proteomes" id="UP000249757">
    <property type="component" value="Unassembled WGS sequence"/>
</dbReference>
<dbReference type="Proteomes" id="UP000245464">
    <property type="component" value="Chromosome 1"/>
</dbReference>
<feature type="active site" description="Proton acceptor" evidence="2">
    <location>
        <position position="546"/>
    </location>
</feature>
<proteinExistence type="inferred from homology"/>
<reference evidence="7" key="2">
    <citation type="submission" date="2021-05" db="EMBL/GenBank/DDBJ databases">
        <authorList>
            <person name="Moolhuijzen P.M."/>
            <person name="Moffat C.S."/>
        </authorList>
    </citation>
    <scope>NUCLEOTIDE SEQUENCE</scope>
    <source>
        <strain evidence="7">86-124</strain>
    </source>
</reference>
<evidence type="ECO:0000256" key="3">
    <source>
        <dbReference type="PIRSR" id="PIRSR000137-2"/>
    </source>
</evidence>
<dbReference type="AlphaFoldDB" id="A0A2W1DX03"/>
<evidence type="ECO:0000313" key="8">
    <source>
        <dbReference type="Proteomes" id="UP000245464"/>
    </source>
</evidence>
<dbReference type="OMA" id="NANTVWH"/>
<comment type="caution">
    <text evidence="6">The sequence shown here is derived from an EMBL/GenBank/DDBJ whole genome shotgun (WGS) entry which is preliminary data.</text>
</comment>
<dbReference type="PANTHER" id="PTHR11552">
    <property type="entry name" value="GLUCOSE-METHANOL-CHOLINE GMC OXIDOREDUCTASE"/>
    <property type="match status" value="1"/>
</dbReference>
<sequence length="577" mass="62822">MAQQSYDFIIVGAGTAGCLLAHRLSHSAKKPSVLLLEAGSKPSGAYLSAPFHRYHAQAMRPDLDHGYVSEPEPGLNGRQIPYTRGKGLGGSSILNFAVYLYGSSEDYNRWAEFVGDEEGEWSWETVHKSFGKIENYDFEGSKGYKHLADPSTNPHGTAGNVEVGLPKELEGGAEPQIEALVKEGWKVNLDLNSGDPVGVGIFPSSYSRQGKTTSATAHLLDAPENVHIWTDAKVAKFVWAGKKVVGIVTEDGRNATAKKEVIICGGAIDTPKLLLLNGIGPADELSPLGIDVKVNLPGVGKGLHDHVLTFMSVEVGGSINDRYAFESNEKLMAEAEAAWEKDQTGAFALQNSGLWGGFVKLPGLEKLKEFENLPKDVQEYLTKDKVPTFEFIANSTLWPPGTQLESGNTYLTFIAFLMNPQSTGSITLRSAKAEDKPVIKLNYLTHPYDKRIFREAIRETWTKLTSSRVIAPHVVRTILGPNSMDDADVDAFARENASTVWHAGGTCRMGKDGDEGAVVDKGFRVRGVEGLRVVDMSVAPVTTNNHTQATAYVIAQRASEMLVREYRLDSAEVLARM</sequence>
<dbReference type="EMBL" id="NQIK02000001">
    <property type="protein sequence ID" value="KAF7579230.1"/>
    <property type="molecule type" value="Genomic_DNA"/>
</dbReference>
<dbReference type="PROSITE" id="PS00623">
    <property type="entry name" value="GMC_OXRED_1"/>
    <property type="match status" value="1"/>
</dbReference>
<comment type="similarity">
    <text evidence="1 4">Belongs to the GMC oxidoreductase family.</text>
</comment>
<evidence type="ECO:0000313" key="7">
    <source>
        <dbReference type="EMBL" id="KAI1513099.1"/>
    </source>
</evidence>
<dbReference type="GO" id="GO:0016614">
    <property type="term" value="F:oxidoreductase activity, acting on CH-OH group of donors"/>
    <property type="evidence" value="ECO:0007669"/>
    <property type="project" value="InterPro"/>
</dbReference>
<keyword evidence="3 4" id="KW-0274">FAD</keyword>
<dbReference type="SUPFAM" id="SSF54373">
    <property type="entry name" value="FAD-linked reductases, C-terminal domain"/>
    <property type="match status" value="1"/>
</dbReference>
<evidence type="ECO:0000259" key="5">
    <source>
        <dbReference type="PROSITE" id="PS00623"/>
    </source>
</evidence>
<evidence type="ECO:0000256" key="1">
    <source>
        <dbReference type="ARBA" id="ARBA00010790"/>
    </source>
</evidence>
<feature type="binding site" evidence="3">
    <location>
        <begin position="501"/>
        <end position="502"/>
    </location>
    <ligand>
        <name>FAD</name>
        <dbReference type="ChEBI" id="CHEBI:57692"/>
    </ligand>
</feature>
<dbReference type="Pfam" id="PF00732">
    <property type="entry name" value="GMC_oxred_N"/>
    <property type="match status" value="1"/>
</dbReference>
<dbReference type="InterPro" id="IPR036188">
    <property type="entry name" value="FAD/NAD-bd_sf"/>
</dbReference>
<reference evidence="7" key="3">
    <citation type="journal article" date="2022" name="bioRxiv">
        <title>A global pangenome for the wheat fungal pathogen Pyrenophora tritici-repentis and prediction of effector protein structural homology.</title>
        <authorList>
            <person name="Moolhuijzen P."/>
            <person name="See P.T."/>
            <person name="Shi G."/>
            <person name="Powell H.R."/>
            <person name="Cockram J."/>
            <person name="Jorgensen L.N."/>
            <person name="Benslimane H."/>
            <person name="Strelkov S.E."/>
            <person name="Turner J."/>
            <person name="Liu Z."/>
            <person name="Moffat C.S."/>
        </authorList>
    </citation>
    <scope>NUCLEOTIDE SEQUENCE</scope>
    <source>
        <strain evidence="7">86-124</strain>
    </source>
</reference>
<dbReference type="SUPFAM" id="SSF51905">
    <property type="entry name" value="FAD/NAD(P)-binding domain"/>
    <property type="match status" value="1"/>
</dbReference>
<dbReference type="PANTHER" id="PTHR11552:SF134">
    <property type="entry name" value="GLUCOSE-METHANOL-CHOLINE OXIDOREDUCTASE N-TERMINAL DOMAIN-CONTAINING PROTEIN"/>
    <property type="match status" value="1"/>
</dbReference>
<dbReference type="EMBL" id="NRDI02000010">
    <property type="protein sequence ID" value="KAI1513099.1"/>
    <property type="molecule type" value="Genomic_DNA"/>
</dbReference>
<reference evidence="6" key="1">
    <citation type="journal article" date="2018" name="BMC Genomics">
        <title>Comparative genomics of the wheat fungal pathogen Pyrenophora tritici-repentis reveals chromosomal variations and genome plasticity.</title>
        <authorList>
            <person name="Moolhuijzen P."/>
            <person name="See P.T."/>
            <person name="Hane J.K."/>
            <person name="Shi G."/>
            <person name="Liu Z."/>
            <person name="Oliver R.P."/>
            <person name="Moffat C.S."/>
        </authorList>
    </citation>
    <scope>NUCLEOTIDE SEQUENCE [LARGE SCALE GENOMIC DNA]</scope>
    <source>
        <strain evidence="6">M4</strain>
    </source>
</reference>
<dbReference type="InterPro" id="IPR000172">
    <property type="entry name" value="GMC_OxRdtase_N"/>
</dbReference>
<reference evidence="9" key="4">
    <citation type="journal article" date="2022" name="Microb. Genom.">
        <title>A global pangenome for the wheat fungal pathogen Pyrenophora tritici-repentis and prediction of effector protein structural homology.</title>
        <authorList>
            <person name="Moolhuijzen P.M."/>
            <person name="See P.T."/>
            <person name="Shi G."/>
            <person name="Powell H.R."/>
            <person name="Cockram J."/>
            <person name="Jorgensen L.N."/>
            <person name="Benslimane H."/>
            <person name="Strelkov S.E."/>
            <person name="Turner J."/>
            <person name="Liu Z."/>
            <person name="Moffat C.S."/>
        </authorList>
    </citation>
    <scope>NUCLEOTIDE SEQUENCE [LARGE SCALE GENOMIC DNA]</scope>
</reference>